<dbReference type="SUPFAM" id="SSF55144">
    <property type="entry name" value="LigT-like"/>
    <property type="match status" value="1"/>
</dbReference>
<evidence type="ECO:0000313" key="2">
    <source>
        <dbReference type="Proteomes" id="UP000631670"/>
    </source>
</evidence>
<accession>A0ABR9HWN6</accession>
<protein>
    <submittedName>
        <fullName evidence="1">2'-5' RNA ligase</fullName>
    </submittedName>
</protein>
<dbReference type="Pfam" id="PF13563">
    <property type="entry name" value="2_5_RNA_ligase2"/>
    <property type="match status" value="1"/>
</dbReference>
<dbReference type="RefSeq" id="WP_086860145.1">
    <property type="nucleotide sequence ID" value="NZ_JADBEG010000001.1"/>
</dbReference>
<reference evidence="1 2" key="1">
    <citation type="submission" date="2020-10" db="EMBL/GenBank/DDBJ databases">
        <title>Sequencing the genomes of 1000 actinobacteria strains.</title>
        <authorList>
            <person name="Klenk H.-P."/>
        </authorList>
    </citation>
    <scope>NUCLEOTIDE SEQUENCE [LARGE SCALE GENOMIC DNA]</scope>
    <source>
        <strain evidence="1 2">DSM 44653</strain>
    </source>
</reference>
<dbReference type="EMBL" id="JADBEG010000001">
    <property type="protein sequence ID" value="MBE1495341.1"/>
    <property type="molecule type" value="Genomic_DNA"/>
</dbReference>
<sequence>MPPLVVTLAVDGPAQAAWNALRRRWFPPDRLVVGAHLTLFHTLPGEHLATVLADSAEVAGAAEPFELTVTGARSLGRGAALDVTAAPLLRLHAELRARWAGWLTRQDAQPFKPHVTVQNKVRPDVAAETLEALRLDPGPRTATATGLDLGGPWEHLATEPLGGLRRRARRQPS</sequence>
<dbReference type="InterPro" id="IPR009097">
    <property type="entry name" value="Cyclic_Pdiesterase"/>
</dbReference>
<evidence type="ECO:0000313" key="1">
    <source>
        <dbReference type="EMBL" id="MBE1495341.1"/>
    </source>
</evidence>
<dbReference type="GO" id="GO:0016874">
    <property type="term" value="F:ligase activity"/>
    <property type="evidence" value="ECO:0007669"/>
    <property type="project" value="UniProtKB-KW"/>
</dbReference>
<dbReference type="Gene3D" id="3.90.1140.10">
    <property type="entry name" value="Cyclic phosphodiesterase"/>
    <property type="match status" value="1"/>
</dbReference>
<keyword evidence="1" id="KW-0436">Ligase</keyword>
<keyword evidence="2" id="KW-1185">Reference proteome</keyword>
<dbReference type="Proteomes" id="UP000631670">
    <property type="component" value="Unassembled WGS sequence"/>
</dbReference>
<proteinExistence type="predicted"/>
<organism evidence="1 2">
    <name type="scientific">Amycolatopsis lexingtonensis</name>
    <dbReference type="NCBI Taxonomy" id="218822"/>
    <lineage>
        <taxon>Bacteria</taxon>
        <taxon>Bacillati</taxon>
        <taxon>Actinomycetota</taxon>
        <taxon>Actinomycetes</taxon>
        <taxon>Pseudonocardiales</taxon>
        <taxon>Pseudonocardiaceae</taxon>
        <taxon>Amycolatopsis</taxon>
    </lineage>
</organism>
<comment type="caution">
    <text evidence="1">The sequence shown here is derived from an EMBL/GenBank/DDBJ whole genome shotgun (WGS) entry which is preliminary data.</text>
</comment>
<gene>
    <name evidence="1" type="ORF">H4696_002441</name>
</gene>
<name>A0ABR9HWN6_9PSEU</name>